<dbReference type="EMBL" id="ML992701">
    <property type="protein sequence ID" value="KAF2207649.1"/>
    <property type="molecule type" value="Genomic_DNA"/>
</dbReference>
<dbReference type="AlphaFoldDB" id="A0A6A6F3B5"/>
<accession>A0A6A6F3B5</accession>
<sequence>MATNSSSKDWMDEDDHLAKAYLAQSPVDDMPRDSSASRTYEPCDCNDCARFKKAADQVDDVQCWTNRSVQESIFRAQKFIWRSRKLLHRFTQVAYAGVVSDGQAGHFIGAIRSWTIHDHAGMGRAGDLLLGQMRYTV</sequence>
<name>A0A6A6F3B5_9PEZI</name>
<protein>
    <submittedName>
        <fullName evidence="1">Uncharacterized protein</fullName>
    </submittedName>
</protein>
<dbReference type="Proteomes" id="UP000799539">
    <property type="component" value="Unassembled WGS sequence"/>
</dbReference>
<reference evidence="1" key="1">
    <citation type="journal article" date="2020" name="Stud. Mycol.">
        <title>101 Dothideomycetes genomes: a test case for predicting lifestyles and emergence of pathogens.</title>
        <authorList>
            <person name="Haridas S."/>
            <person name="Albert R."/>
            <person name="Binder M."/>
            <person name="Bloem J."/>
            <person name="Labutti K."/>
            <person name="Salamov A."/>
            <person name="Andreopoulos B."/>
            <person name="Baker S."/>
            <person name="Barry K."/>
            <person name="Bills G."/>
            <person name="Bluhm B."/>
            <person name="Cannon C."/>
            <person name="Castanera R."/>
            <person name="Culley D."/>
            <person name="Daum C."/>
            <person name="Ezra D."/>
            <person name="Gonzalez J."/>
            <person name="Henrissat B."/>
            <person name="Kuo A."/>
            <person name="Liang C."/>
            <person name="Lipzen A."/>
            <person name="Lutzoni F."/>
            <person name="Magnuson J."/>
            <person name="Mondo S."/>
            <person name="Nolan M."/>
            <person name="Ohm R."/>
            <person name="Pangilinan J."/>
            <person name="Park H.-J."/>
            <person name="Ramirez L."/>
            <person name="Alfaro M."/>
            <person name="Sun H."/>
            <person name="Tritt A."/>
            <person name="Yoshinaga Y."/>
            <person name="Zwiers L.-H."/>
            <person name="Turgeon B."/>
            <person name="Goodwin S."/>
            <person name="Spatafora J."/>
            <person name="Crous P."/>
            <person name="Grigoriev I."/>
        </authorList>
    </citation>
    <scope>NUCLEOTIDE SEQUENCE</scope>
    <source>
        <strain evidence="1">SCOH1-5</strain>
    </source>
</reference>
<keyword evidence="2" id="KW-1185">Reference proteome</keyword>
<gene>
    <name evidence="1" type="ORF">CERZMDRAFT_102135</name>
</gene>
<proteinExistence type="predicted"/>
<evidence type="ECO:0000313" key="2">
    <source>
        <dbReference type="Proteomes" id="UP000799539"/>
    </source>
</evidence>
<organism evidence="1 2">
    <name type="scientific">Cercospora zeae-maydis SCOH1-5</name>
    <dbReference type="NCBI Taxonomy" id="717836"/>
    <lineage>
        <taxon>Eukaryota</taxon>
        <taxon>Fungi</taxon>
        <taxon>Dikarya</taxon>
        <taxon>Ascomycota</taxon>
        <taxon>Pezizomycotina</taxon>
        <taxon>Dothideomycetes</taxon>
        <taxon>Dothideomycetidae</taxon>
        <taxon>Mycosphaerellales</taxon>
        <taxon>Mycosphaerellaceae</taxon>
        <taxon>Cercospora</taxon>
    </lineage>
</organism>
<dbReference type="OrthoDB" id="10524042at2759"/>
<evidence type="ECO:0000313" key="1">
    <source>
        <dbReference type="EMBL" id="KAF2207649.1"/>
    </source>
</evidence>